<dbReference type="InterPro" id="IPR013785">
    <property type="entry name" value="Aldolase_TIM"/>
</dbReference>
<evidence type="ECO:0000313" key="3">
    <source>
        <dbReference type="Proteomes" id="UP000262583"/>
    </source>
</evidence>
<evidence type="ECO:0000256" key="1">
    <source>
        <dbReference type="ARBA" id="ARBA00022485"/>
    </source>
</evidence>
<organism evidence="2 3">
    <name type="scientific">Sumerlaea chitinivorans</name>
    <dbReference type="NCBI Taxonomy" id="2250252"/>
    <lineage>
        <taxon>Bacteria</taxon>
        <taxon>Candidatus Sumerlaeota</taxon>
        <taxon>Candidatus Sumerlaeia</taxon>
        <taxon>Candidatus Sumerlaeales</taxon>
        <taxon>Candidatus Sumerlaeaceae</taxon>
        <taxon>Candidatus Sumerlaea</taxon>
    </lineage>
</organism>
<keyword evidence="1" id="KW-0408">Iron</keyword>
<proteinExistence type="predicted"/>
<sequence length="166" mass="18919">MVLSRILSQVHELGCPLVEVTGGEPLAQRECITLLHALLEQGYTVLLETSGAYSLREVPTEVHRIVDLKCPSSGEMHRNCWENISLLTLRDEVKFVVGTREDYEWAQDQIHQHRLFDRCGAVLFSPVWGQLAPRELASWLLADHLFAARLQIQLHKVIWPTESRGV</sequence>
<dbReference type="EMBL" id="CP030759">
    <property type="protein sequence ID" value="AXA36284.1"/>
    <property type="molecule type" value="Genomic_DNA"/>
</dbReference>
<dbReference type="Gene3D" id="3.20.20.70">
    <property type="entry name" value="Aldolase class I"/>
    <property type="match status" value="1"/>
</dbReference>
<evidence type="ECO:0000313" key="2">
    <source>
        <dbReference type="EMBL" id="AXA36284.1"/>
    </source>
</evidence>
<gene>
    <name evidence="2" type="ORF">BRCON_1507</name>
</gene>
<keyword evidence="1" id="KW-0411">Iron-sulfur</keyword>
<dbReference type="InterPro" id="IPR058240">
    <property type="entry name" value="rSAM_sf"/>
</dbReference>
<reference evidence="2 3" key="1">
    <citation type="submission" date="2018-05" db="EMBL/GenBank/DDBJ databases">
        <title>A metagenomic window into the 2 km-deep terrestrial subsurface aquifer revealed taxonomically and functionally diverse microbial community comprising novel uncultured bacterial lineages.</title>
        <authorList>
            <person name="Kadnikov V.V."/>
            <person name="Mardanov A.V."/>
            <person name="Beletsky A.V."/>
            <person name="Banks D."/>
            <person name="Pimenov N.V."/>
            <person name="Frank Y.A."/>
            <person name="Karnachuk O.V."/>
            <person name="Ravin N.V."/>
        </authorList>
    </citation>
    <scope>NUCLEOTIDE SEQUENCE [LARGE SCALE GENOMIC DNA]</scope>
    <source>
        <strain evidence="2">BY</strain>
    </source>
</reference>
<name>A0A2Z4Y550_SUMC1</name>
<keyword evidence="1" id="KW-0479">Metal-binding</keyword>
<dbReference type="PANTHER" id="PTHR42836:SF1">
    <property type="entry name" value="7-CARBOXY-7-DEAZAGUANINE SYNTHASE"/>
    <property type="match status" value="1"/>
</dbReference>
<keyword evidence="1" id="KW-0004">4Fe-4S</keyword>
<protein>
    <submittedName>
        <fullName evidence="2">Queuosine Biosynthesis QueE Radical SAM</fullName>
    </submittedName>
</protein>
<dbReference type="PANTHER" id="PTHR42836">
    <property type="entry name" value="7-CARBOXY-7-DEAZAGUANINE SYNTHASE"/>
    <property type="match status" value="1"/>
</dbReference>
<accession>A0A2Z4Y550</accession>
<dbReference type="AlphaFoldDB" id="A0A2Z4Y550"/>
<dbReference type="GO" id="GO:0051539">
    <property type="term" value="F:4 iron, 4 sulfur cluster binding"/>
    <property type="evidence" value="ECO:0007669"/>
    <property type="project" value="UniProtKB-KW"/>
</dbReference>
<dbReference type="SUPFAM" id="SSF102114">
    <property type="entry name" value="Radical SAM enzymes"/>
    <property type="match status" value="1"/>
</dbReference>
<dbReference type="KEGG" id="schv:BRCON_1507"/>
<dbReference type="Proteomes" id="UP000262583">
    <property type="component" value="Chromosome"/>
</dbReference>